<accession>A0A517SC71</accession>
<evidence type="ECO:0000256" key="7">
    <source>
        <dbReference type="ARBA" id="ARBA00022827"/>
    </source>
</evidence>
<keyword evidence="4" id="KW-0285">Flavoprotein</keyword>
<evidence type="ECO:0000313" key="13">
    <source>
        <dbReference type="EMBL" id="QDT53722.1"/>
    </source>
</evidence>
<dbReference type="EC" id="2.7.1.180" evidence="2"/>
<dbReference type="Proteomes" id="UP000315700">
    <property type="component" value="Chromosome"/>
</dbReference>
<dbReference type="GO" id="GO:0016740">
    <property type="term" value="F:transferase activity"/>
    <property type="evidence" value="ECO:0007669"/>
    <property type="project" value="UniProtKB-KW"/>
</dbReference>
<feature type="region of interest" description="Disordered" evidence="11">
    <location>
        <begin position="501"/>
        <end position="520"/>
    </location>
</feature>
<dbReference type="Gene3D" id="2.60.40.4070">
    <property type="match status" value="1"/>
</dbReference>
<keyword evidence="13" id="KW-0449">Lipoprotein</keyword>
<evidence type="ECO:0000256" key="8">
    <source>
        <dbReference type="ARBA" id="ARBA00022842"/>
    </source>
</evidence>
<evidence type="ECO:0000256" key="1">
    <source>
        <dbReference type="ARBA" id="ARBA00001946"/>
    </source>
</evidence>
<evidence type="ECO:0000256" key="5">
    <source>
        <dbReference type="ARBA" id="ARBA00022679"/>
    </source>
</evidence>
<protein>
    <recommendedName>
        <fullName evidence="3">FAD:protein FMN transferase</fullName>
        <ecNumber evidence="2">2.7.1.180</ecNumber>
    </recommendedName>
    <alternativeName>
        <fullName evidence="9">Flavin transferase</fullName>
    </alternativeName>
</protein>
<dbReference type="Pfam" id="PF10029">
    <property type="entry name" value="DUF2271"/>
    <property type="match status" value="1"/>
</dbReference>
<sequence precursor="true">MTAYGRIFCGMLAVAAAVVSAAPALAADRYAFQHDFVLGTSLDLEIVADSEQAASAAESLLLAEINRLAGIFSTYDANSELSRWQSAVGVPAAVSSELFEALAACERWHEVSRGAFNPAAASLTAIWQQAQREQRLPSADELARCVDAIERPQWTLDPATRTATRLTNGPLSLDAIAKGGIVDRAVAKALAAPGVRGIMACIGGDLRAAGDIEMVVNVADPHHDEVNAAPLCSIVLKDAGLATSGNYRRGFDIAGRHWSHILDPRTGQPANSTAGVTVIAESTETADALATMFSVLTPAEVADVAGTLSGVDYLLVTEQGRQIPSPGWTRRVQAAKAASLLAQAEAKPPAAKSELLELVVNFELNKPSEEQYRRPYVAVWMEDADGFPVRTAVLWMQTKQPGPRWHRDLLRWFKNDRVRKLADEKDLIGVISGATRGPGEYKAVFDGLDDAGKPLKPGKYTLYIEAAREHGTYQLIRHPLQLGAEPIPEAKLKSNVEIKSASVEYRKPQPARPDGSQPAS</sequence>
<keyword evidence="8" id="KW-0460">Magnesium</keyword>
<evidence type="ECO:0000256" key="12">
    <source>
        <dbReference type="SAM" id="SignalP"/>
    </source>
</evidence>
<dbReference type="EMBL" id="CP036271">
    <property type="protein sequence ID" value="QDT53722.1"/>
    <property type="molecule type" value="Genomic_DNA"/>
</dbReference>
<dbReference type="Gene3D" id="3.10.520.10">
    <property type="entry name" value="ApbE-like domains"/>
    <property type="match status" value="1"/>
</dbReference>
<dbReference type="InterPro" id="IPR024932">
    <property type="entry name" value="ApbE"/>
</dbReference>
<dbReference type="OrthoDB" id="195316at2"/>
<evidence type="ECO:0000313" key="14">
    <source>
        <dbReference type="Proteomes" id="UP000315700"/>
    </source>
</evidence>
<dbReference type="KEGG" id="ccos:Pan44_17450"/>
<dbReference type="PANTHER" id="PTHR30040:SF2">
    <property type="entry name" value="FAD:PROTEIN FMN TRANSFERASE"/>
    <property type="match status" value="1"/>
</dbReference>
<dbReference type="SUPFAM" id="SSF143631">
    <property type="entry name" value="ApbE-like"/>
    <property type="match status" value="1"/>
</dbReference>
<feature type="chain" id="PRO_5021845118" description="FAD:protein FMN transferase" evidence="12">
    <location>
        <begin position="27"/>
        <end position="520"/>
    </location>
</feature>
<gene>
    <name evidence="13" type="primary">apbE_1</name>
    <name evidence="13" type="ORF">Pan44_17450</name>
</gene>
<dbReference type="InterPro" id="IPR014469">
    <property type="entry name" value="DUF2271"/>
</dbReference>
<dbReference type="GO" id="GO:0046872">
    <property type="term" value="F:metal ion binding"/>
    <property type="evidence" value="ECO:0007669"/>
    <property type="project" value="UniProtKB-KW"/>
</dbReference>
<keyword evidence="7" id="KW-0274">FAD</keyword>
<dbReference type="InterPro" id="IPR003374">
    <property type="entry name" value="ApbE-like_sf"/>
</dbReference>
<evidence type="ECO:0000256" key="4">
    <source>
        <dbReference type="ARBA" id="ARBA00022630"/>
    </source>
</evidence>
<evidence type="ECO:0000256" key="3">
    <source>
        <dbReference type="ARBA" id="ARBA00016337"/>
    </source>
</evidence>
<reference evidence="13 14" key="1">
    <citation type="submission" date="2019-02" db="EMBL/GenBank/DDBJ databases">
        <title>Deep-cultivation of Planctomycetes and their phenomic and genomic characterization uncovers novel biology.</title>
        <authorList>
            <person name="Wiegand S."/>
            <person name="Jogler M."/>
            <person name="Boedeker C."/>
            <person name="Pinto D."/>
            <person name="Vollmers J."/>
            <person name="Rivas-Marin E."/>
            <person name="Kohn T."/>
            <person name="Peeters S.H."/>
            <person name="Heuer A."/>
            <person name="Rast P."/>
            <person name="Oberbeckmann S."/>
            <person name="Bunk B."/>
            <person name="Jeske O."/>
            <person name="Meyerdierks A."/>
            <person name="Storesund J.E."/>
            <person name="Kallscheuer N."/>
            <person name="Luecker S."/>
            <person name="Lage O.M."/>
            <person name="Pohl T."/>
            <person name="Merkel B.J."/>
            <person name="Hornburger P."/>
            <person name="Mueller R.-W."/>
            <person name="Bruemmer F."/>
            <person name="Labrenz M."/>
            <person name="Spormann A.M."/>
            <person name="Op den Camp H."/>
            <person name="Overmann J."/>
            <person name="Amann R."/>
            <person name="Jetten M.S.M."/>
            <person name="Mascher T."/>
            <person name="Medema M.H."/>
            <person name="Devos D.P."/>
            <person name="Kaster A.-K."/>
            <person name="Ovreas L."/>
            <person name="Rohde M."/>
            <person name="Galperin M.Y."/>
            <person name="Jogler C."/>
        </authorList>
    </citation>
    <scope>NUCLEOTIDE SEQUENCE [LARGE SCALE GENOMIC DNA]</scope>
    <source>
        <strain evidence="13 14">Pan44</strain>
    </source>
</reference>
<name>A0A517SC71_9PLAN</name>
<evidence type="ECO:0000256" key="10">
    <source>
        <dbReference type="ARBA" id="ARBA00048540"/>
    </source>
</evidence>
<feature type="signal peptide" evidence="12">
    <location>
        <begin position="1"/>
        <end position="26"/>
    </location>
</feature>
<keyword evidence="12" id="KW-0732">Signal</keyword>
<dbReference type="InParanoid" id="A0A517SC71"/>
<organism evidence="13 14">
    <name type="scientific">Caulifigura coniformis</name>
    <dbReference type="NCBI Taxonomy" id="2527983"/>
    <lineage>
        <taxon>Bacteria</taxon>
        <taxon>Pseudomonadati</taxon>
        <taxon>Planctomycetota</taxon>
        <taxon>Planctomycetia</taxon>
        <taxon>Planctomycetales</taxon>
        <taxon>Planctomycetaceae</taxon>
        <taxon>Caulifigura</taxon>
    </lineage>
</organism>
<evidence type="ECO:0000256" key="6">
    <source>
        <dbReference type="ARBA" id="ARBA00022723"/>
    </source>
</evidence>
<dbReference type="AlphaFoldDB" id="A0A517SC71"/>
<evidence type="ECO:0000256" key="2">
    <source>
        <dbReference type="ARBA" id="ARBA00011955"/>
    </source>
</evidence>
<proteinExistence type="predicted"/>
<keyword evidence="6" id="KW-0479">Metal-binding</keyword>
<dbReference type="PANTHER" id="PTHR30040">
    <property type="entry name" value="THIAMINE BIOSYNTHESIS LIPOPROTEIN APBE"/>
    <property type="match status" value="1"/>
</dbReference>
<evidence type="ECO:0000256" key="11">
    <source>
        <dbReference type="SAM" id="MobiDB-lite"/>
    </source>
</evidence>
<evidence type="ECO:0000256" key="9">
    <source>
        <dbReference type="ARBA" id="ARBA00031306"/>
    </source>
</evidence>
<comment type="cofactor">
    <cofactor evidence="1">
        <name>Mg(2+)</name>
        <dbReference type="ChEBI" id="CHEBI:18420"/>
    </cofactor>
</comment>
<keyword evidence="14" id="KW-1185">Reference proteome</keyword>
<dbReference type="Pfam" id="PF02424">
    <property type="entry name" value="ApbE"/>
    <property type="match status" value="1"/>
</dbReference>
<comment type="catalytic activity">
    <reaction evidence="10">
        <text>L-threonyl-[protein] + FAD = FMN-L-threonyl-[protein] + AMP + H(+)</text>
        <dbReference type="Rhea" id="RHEA:36847"/>
        <dbReference type="Rhea" id="RHEA-COMP:11060"/>
        <dbReference type="Rhea" id="RHEA-COMP:11061"/>
        <dbReference type="ChEBI" id="CHEBI:15378"/>
        <dbReference type="ChEBI" id="CHEBI:30013"/>
        <dbReference type="ChEBI" id="CHEBI:57692"/>
        <dbReference type="ChEBI" id="CHEBI:74257"/>
        <dbReference type="ChEBI" id="CHEBI:456215"/>
        <dbReference type="EC" id="2.7.1.180"/>
    </reaction>
</comment>
<keyword evidence="5" id="KW-0808">Transferase</keyword>